<feature type="domain" description="Phosphoenolpyruvate carboxykinase C-terminal P-loop" evidence="9">
    <location>
        <begin position="256"/>
        <end position="615"/>
    </location>
</feature>
<evidence type="ECO:0000256" key="8">
    <source>
        <dbReference type="HAMAP-Rule" id="MF_00452"/>
    </source>
</evidence>
<dbReference type="InterPro" id="IPR035078">
    <property type="entry name" value="PEP_carboxykinase_GTP_N"/>
</dbReference>
<evidence type="ECO:0000259" key="10">
    <source>
        <dbReference type="Pfam" id="PF17297"/>
    </source>
</evidence>
<dbReference type="GO" id="GO:0071333">
    <property type="term" value="P:cellular response to glucose stimulus"/>
    <property type="evidence" value="ECO:0007669"/>
    <property type="project" value="TreeGrafter"/>
</dbReference>
<dbReference type="InterPro" id="IPR013035">
    <property type="entry name" value="PEP_carboxykinase_C"/>
</dbReference>
<dbReference type="InterPro" id="IPR008209">
    <property type="entry name" value="PEP_carboxykinase_GTP"/>
</dbReference>
<evidence type="ECO:0000313" key="12">
    <source>
        <dbReference type="Proteomes" id="UP000006903"/>
    </source>
</evidence>
<sequence length="636" mass="73417">MIRGTYMDTYMDDMLTRLSRYASRESIERISRINNRKLIEWITEVAELLEPSSIFVNTGTKEDLEYIRRRAIEKGEEIPSKYNPLHTVHFDGVFDLARDRENTRILTVGGTSISMINTRDREEGLRELREIYKGIMKGKEMYIGFYCFGPKDSSFTLYGVQVTDSAYVMHSENILYRVCYDVFVEKGESLRYMRFLHSTGELNEYGWSKNVSKRRIYVDLLENMTYSVNTQYAGNTVGLKKLSLRLCVYQGYREGWLCEHMFIVGVKGPGDRVSYFTGAFPAGCGKTSTALIADTVVGDDLAIIRNVNGEARGVNPEVGMFGIIDGVNPVDDPEIYRILTSRDTEVIFANVLLTEDGEVWWNGKTSEPRKGINYAGEWWPGKLDEKGRPVPPSHPNARFTTSIFYLSKVDPRINDPMGVPVHGMIFGGRDSDTWVPVEEAFNWVHGIVTKAASLESERTTAVLGKAGEREFNPFAILDFLSISPGDFINLHFKFGEELTREPRIYGVNYFLRDDKGRYLTEKVDKRVWLKWMELRANNDVDALETPTGFIPLYDDLAELFRRELNKEFPVELYEKLFTIRVDKHLEKAERIYRIYYEKTPETPRLFFDTLLEHKRRLKQALDKYGSLIPPSKLDRR</sequence>
<dbReference type="EMBL" id="CP001140">
    <property type="protein sequence ID" value="ACL11705.1"/>
    <property type="molecule type" value="Genomic_DNA"/>
</dbReference>
<dbReference type="GO" id="GO:0004613">
    <property type="term" value="F:phosphoenolpyruvate carboxykinase (GTP) activity"/>
    <property type="evidence" value="ECO:0007669"/>
    <property type="project" value="UniProtKB-UniRule"/>
</dbReference>
<dbReference type="eggNOG" id="arCOG05865">
    <property type="taxonomic scope" value="Archaea"/>
</dbReference>
<dbReference type="InterPro" id="IPR008210">
    <property type="entry name" value="PEP_carboxykinase_N"/>
</dbReference>
<dbReference type="Gene3D" id="2.170.8.10">
    <property type="entry name" value="Phosphoenolpyruvate Carboxykinase, domain 2"/>
    <property type="match status" value="1"/>
</dbReference>
<keyword evidence="6 8" id="KW-0464">Manganese</keyword>
<comment type="function">
    <text evidence="8">Catalyzes the conversion of oxaloacetate (OAA) to phosphoenolpyruvate (PEP), the rate-limiting step in the metabolic pathway that produces glucose from lactate and other precursors derived from the citric acid cycle.</text>
</comment>
<dbReference type="Proteomes" id="UP000006903">
    <property type="component" value="Chromosome"/>
</dbReference>
<protein>
    <recommendedName>
        <fullName evidence="8">Phosphoenolpyruvate carboxykinase [GTP]</fullName>
        <shortName evidence="8">PEP carboxykinase</shortName>
        <shortName evidence="8">PEPCK</shortName>
        <ecNumber evidence="8">4.1.1.32</ecNumber>
    </recommendedName>
    <alternativeName>
        <fullName evidence="8">GTP-dependent phosphoenolpyruvate carboxykinase</fullName>
        <shortName evidence="8">GTP-PEPCK</shortName>
    </alternativeName>
</protein>
<feature type="binding site" evidence="8">
    <location>
        <position position="98"/>
    </location>
    <ligand>
        <name>substrate</name>
    </ligand>
</feature>
<dbReference type="GO" id="GO:0005525">
    <property type="term" value="F:GTP binding"/>
    <property type="evidence" value="ECO:0007669"/>
    <property type="project" value="UniProtKB-UniRule"/>
</dbReference>
<comment type="caution">
    <text evidence="8">Lacks conserved residue(s) required for the propagation of feature annotation.</text>
</comment>
<dbReference type="GO" id="GO:0005829">
    <property type="term" value="C:cytosol"/>
    <property type="evidence" value="ECO:0007669"/>
    <property type="project" value="TreeGrafter"/>
</dbReference>
<feature type="binding site" evidence="8">
    <location>
        <position position="241"/>
    </location>
    <ligand>
        <name>Mn(2+)</name>
        <dbReference type="ChEBI" id="CHEBI:29035"/>
    </ligand>
</feature>
<organism evidence="11 12">
    <name type="scientific">Desulfurococcus amylolyticus (strain DSM 18924 / JCM 16383 / VKM B-2413 / 1221n)</name>
    <name type="common">Desulfurococcus kamchatkensis</name>
    <dbReference type="NCBI Taxonomy" id="490899"/>
    <lineage>
        <taxon>Archaea</taxon>
        <taxon>Thermoproteota</taxon>
        <taxon>Thermoprotei</taxon>
        <taxon>Desulfurococcales</taxon>
        <taxon>Desulfurococcaceae</taxon>
        <taxon>Desulfurococcus</taxon>
    </lineage>
</organism>
<feature type="binding site" evidence="8">
    <location>
        <begin position="232"/>
        <end position="234"/>
    </location>
    <ligand>
        <name>substrate</name>
    </ligand>
</feature>
<dbReference type="EC" id="4.1.1.32" evidence="8"/>
<reference evidence="11 12" key="1">
    <citation type="journal article" date="2009" name="J. Bacteriol.">
        <title>Complete genome sequence of the anaerobic, protein-degrading hyperthermophilic crenarchaeon Desulfurococcus kamchatkensis.</title>
        <authorList>
            <person name="Ravin N.V."/>
            <person name="Mardanov A.V."/>
            <person name="Beletsky A.V."/>
            <person name="Kublanov I.V."/>
            <person name="Kolganova T.V."/>
            <person name="Lebedinsky A.V."/>
            <person name="Chernyh N.A."/>
            <person name="Bonch-Osmolovskaya E.A."/>
            <person name="Skryabin K.G."/>
        </authorList>
    </citation>
    <scope>NUCLEOTIDE SEQUENCE [LARGE SCALE GENOMIC DNA]</scope>
    <source>
        <strain evidence="12">DSM 18924 / JCM 16383 / VKM B-2413 / 1221n</strain>
    </source>
</reference>
<evidence type="ECO:0000256" key="1">
    <source>
        <dbReference type="ARBA" id="ARBA00005796"/>
    </source>
</evidence>
<comment type="cofactor">
    <cofactor evidence="8">
        <name>Mn(2+)</name>
        <dbReference type="ChEBI" id="CHEBI:29035"/>
    </cofactor>
    <text evidence="8">Binds 1 Mn(2+) ion per subunit.</text>
</comment>
<feature type="binding site" evidence="8">
    <location>
        <position position="300"/>
    </location>
    <ligand>
        <name>Mn(2+)</name>
        <dbReference type="ChEBI" id="CHEBI:29035"/>
    </ligand>
</feature>
<keyword evidence="8" id="KW-0312">Gluconeogenesis</keyword>
<dbReference type="GO" id="GO:0042594">
    <property type="term" value="P:response to starvation"/>
    <property type="evidence" value="ECO:0007669"/>
    <property type="project" value="TreeGrafter"/>
</dbReference>
<gene>
    <name evidence="8" type="primary">pckG</name>
    <name evidence="11" type="ordered locus">DKAM_1379</name>
</gene>
<comment type="pathway">
    <text evidence="8">Carbohydrate biosynthesis; gluconeogenesis.</text>
</comment>
<evidence type="ECO:0000259" key="9">
    <source>
        <dbReference type="Pfam" id="PF00821"/>
    </source>
</evidence>
<dbReference type="UniPathway" id="UPA00138"/>
<dbReference type="Gene3D" id="3.40.449.10">
    <property type="entry name" value="Phosphoenolpyruvate Carboxykinase, domain 1"/>
    <property type="match status" value="1"/>
</dbReference>
<evidence type="ECO:0000256" key="7">
    <source>
        <dbReference type="ARBA" id="ARBA00023239"/>
    </source>
</evidence>
<keyword evidence="11" id="KW-0808">Transferase</keyword>
<evidence type="ECO:0000256" key="3">
    <source>
        <dbReference type="ARBA" id="ARBA00022741"/>
    </source>
</evidence>
<dbReference type="SUPFAM" id="SSF53795">
    <property type="entry name" value="PEP carboxykinase-like"/>
    <property type="match status" value="1"/>
</dbReference>
<dbReference type="GO" id="GO:0046327">
    <property type="term" value="P:glycerol biosynthetic process from pyruvate"/>
    <property type="evidence" value="ECO:0007669"/>
    <property type="project" value="TreeGrafter"/>
</dbReference>
<evidence type="ECO:0000256" key="5">
    <source>
        <dbReference type="ARBA" id="ARBA00023134"/>
    </source>
</evidence>
<proteinExistence type="inferred from homology"/>
<dbReference type="SUPFAM" id="SSF68923">
    <property type="entry name" value="PEP carboxykinase N-terminal domain"/>
    <property type="match status" value="1"/>
</dbReference>
<feature type="binding site" evidence="8">
    <location>
        <position position="260"/>
    </location>
    <ligand>
        <name>Mn(2+)</name>
        <dbReference type="ChEBI" id="CHEBI:29035"/>
    </ligand>
</feature>
<accession>B8D6H4</accession>
<evidence type="ECO:0000256" key="4">
    <source>
        <dbReference type="ARBA" id="ARBA00022793"/>
    </source>
</evidence>
<keyword evidence="11" id="KW-0418">Kinase</keyword>
<feature type="binding site" evidence="8">
    <location>
        <begin position="283"/>
        <end position="288"/>
    </location>
    <ligand>
        <name>GTP</name>
        <dbReference type="ChEBI" id="CHEBI:37565"/>
    </ligand>
</feature>
<dbReference type="GO" id="GO:0033993">
    <property type="term" value="P:response to lipid"/>
    <property type="evidence" value="ECO:0007669"/>
    <property type="project" value="TreeGrafter"/>
</dbReference>
<name>B8D6H4_DESA1</name>
<keyword evidence="2 8" id="KW-0479">Metal-binding</keyword>
<dbReference type="GO" id="GO:0006107">
    <property type="term" value="P:oxaloacetate metabolic process"/>
    <property type="evidence" value="ECO:0007669"/>
    <property type="project" value="TreeGrafter"/>
</dbReference>
<keyword evidence="7 8" id="KW-0456">Lyase</keyword>
<dbReference type="GO" id="GO:0019543">
    <property type="term" value="P:propionate catabolic process"/>
    <property type="evidence" value="ECO:0007669"/>
    <property type="project" value="TreeGrafter"/>
</dbReference>
<dbReference type="Gene3D" id="3.90.228.20">
    <property type="match status" value="1"/>
</dbReference>
<feature type="active site" evidence="8">
    <location>
        <position position="284"/>
    </location>
</feature>
<dbReference type="PIRSF" id="PIRSF001348">
    <property type="entry name" value="PEP_carboxykinase_GTP"/>
    <property type="match status" value="1"/>
</dbReference>
<dbReference type="InterPro" id="IPR035077">
    <property type="entry name" value="PEP_carboxykinase_GTP_C"/>
</dbReference>
<keyword evidence="5 8" id="KW-0342">GTP-binding</keyword>
<dbReference type="AlphaFoldDB" id="B8D6H4"/>
<dbReference type="PANTHER" id="PTHR11561:SF0">
    <property type="entry name" value="PHOSPHOENOLPYRUVATE CARBOXYKINASE [GTP]-RELATED"/>
    <property type="match status" value="1"/>
</dbReference>
<keyword evidence="8" id="KW-0963">Cytoplasm</keyword>
<dbReference type="GO" id="GO:0016301">
    <property type="term" value="F:kinase activity"/>
    <property type="evidence" value="ECO:0007669"/>
    <property type="project" value="UniProtKB-KW"/>
</dbReference>
<dbReference type="PANTHER" id="PTHR11561">
    <property type="entry name" value="PHOSPHOENOLPYRUVATE CARBOXYKINASE"/>
    <property type="match status" value="1"/>
</dbReference>
<evidence type="ECO:0000256" key="6">
    <source>
        <dbReference type="ARBA" id="ARBA00023211"/>
    </source>
</evidence>
<dbReference type="HAMAP" id="MF_00452">
    <property type="entry name" value="PEPCK_GTP"/>
    <property type="match status" value="1"/>
</dbReference>
<dbReference type="Pfam" id="PF17297">
    <property type="entry name" value="PEPCK_N"/>
    <property type="match status" value="1"/>
</dbReference>
<dbReference type="GO" id="GO:0030145">
    <property type="term" value="F:manganese ion binding"/>
    <property type="evidence" value="ECO:0007669"/>
    <property type="project" value="UniProtKB-UniRule"/>
</dbReference>
<feature type="binding site" evidence="8">
    <location>
        <position position="429"/>
    </location>
    <ligand>
        <name>GTP</name>
        <dbReference type="ChEBI" id="CHEBI:37565"/>
    </ligand>
</feature>
<comment type="catalytic activity">
    <reaction evidence="8">
        <text>oxaloacetate + GTP = phosphoenolpyruvate + GDP + CO2</text>
        <dbReference type="Rhea" id="RHEA:10388"/>
        <dbReference type="ChEBI" id="CHEBI:16452"/>
        <dbReference type="ChEBI" id="CHEBI:16526"/>
        <dbReference type="ChEBI" id="CHEBI:37565"/>
        <dbReference type="ChEBI" id="CHEBI:58189"/>
        <dbReference type="ChEBI" id="CHEBI:58702"/>
        <dbReference type="EC" id="4.1.1.32"/>
    </reaction>
</comment>
<dbReference type="KEGG" id="dka:DKAM_1379"/>
<feature type="binding site" evidence="8">
    <location>
        <begin position="396"/>
        <end position="398"/>
    </location>
    <ligand>
        <name>substrate</name>
    </ligand>
</feature>
<evidence type="ECO:0000256" key="2">
    <source>
        <dbReference type="ARBA" id="ARBA00022723"/>
    </source>
</evidence>
<comment type="subcellular location">
    <subcellularLocation>
        <location evidence="8">Cytoplasm</location>
    </subcellularLocation>
</comment>
<comment type="similarity">
    <text evidence="1 8">Belongs to the phosphoenolpyruvate carboxykinase [GTP] family.</text>
</comment>
<dbReference type="GO" id="GO:0006094">
    <property type="term" value="P:gluconeogenesis"/>
    <property type="evidence" value="ECO:0007669"/>
    <property type="project" value="UniProtKB-UniRule"/>
</dbReference>
<feature type="domain" description="Phosphoenolpyruvate carboxykinase GTP-utilising N-terminal" evidence="10">
    <location>
        <begin position="40"/>
        <end position="251"/>
    </location>
</feature>
<feature type="binding site" evidence="8">
    <location>
        <position position="398"/>
    </location>
    <ligand>
        <name>GTP</name>
        <dbReference type="ChEBI" id="CHEBI:37565"/>
    </ligand>
</feature>
<evidence type="ECO:0000313" key="11">
    <source>
        <dbReference type="EMBL" id="ACL11705.1"/>
    </source>
</evidence>
<keyword evidence="11" id="KW-0670">Pyruvate</keyword>
<dbReference type="Pfam" id="PF00821">
    <property type="entry name" value="PEPCK_GTP"/>
    <property type="match status" value="1"/>
</dbReference>
<dbReference type="STRING" id="490899.DKAM_1379"/>
<keyword evidence="3 8" id="KW-0547">Nucleotide-binding</keyword>
<dbReference type="NCBIfam" id="NF003253">
    <property type="entry name" value="PRK04210.1"/>
    <property type="match status" value="1"/>
</dbReference>
<dbReference type="HOGENOM" id="CLU_028872_1_1_2"/>
<keyword evidence="4 8" id="KW-0210">Decarboxylase</keyword>